<dbReference type="OrthoDB" id="6264899at2759"/>
<name>A0A2P4SHQ2_BAMTH</name>
<protein>
    <recommendedName>
        <fullName evidence="4">PAR3L protein</fullName>
    </recommendedName>
</protein>
<dbReference type="EMBL" id="PPHD01047691">
    <property type="protein sequence ID" value="POI23603.1"/>
    <property type="molecule type" value="Genomic_DNA"/>
</dbReference>
<evidence type="ECO:0000313" key="2">
    <source>
        <dbReference type="EMBL" id="POI23603.1"/>
    </source>
</evidence>
<feature type="non-terminal residue" evidence="2">
    <location>
        <position position="58"/>
    </location>
</feature>
<proteinExistence type="predicted"/>
<organism evidence="2 3">
    <name type="scientific">Bambusicola thoracicus</name>
    <name type="common">Chinese bamboo-partridge</name>
    <name type="synonym">Perdix thoracica</name>
    <dbReference type="NCBI Taxonomy" id="9083"/>
    <lineage>
        <taxon>Eukaryota</taxon>
        <taxon>Metazoa</taxon>
        <taxon>Chordata</taxon>
        <taxon>Craniata</taxon>
        <taxon>Vertebrata</taxon>
        <taxon>Euteleostomi</taxon>
        <taxon>Archelosauria</taxon>
        <taxon>Archosauria</taxon>
        <taxon>Dinosauria</taxon>
        <taxon>Saurischia</taxon>
        <taxon>Theropoda</taxon>
        <taxon>Coelurosauria</taxon>
        <taxon>Aves</taxon>
        <taxon>Neognathae</taxon>
        <taxon>Galloanserae</taxon>
        <taxon>Galliformes</taxon>
        <taxon>Phasianidae</taxon>
        <taxon>Perdicinae</taxon>
        <taxon>Bambusicola</taxon>
    </lineage>
</organism>
<sequence>MLIAVYDEQEPHRTSDGTNGNVTDRSSPDLFEAEVAAQLAAFQPIGGEIEVTPSALKL</sequence>
<comment type="caution">
    <text evidence="2">The sequence shown here is derived from an EMBL/GenBank/DDBJ whole genome shotgun (WGS) entry which is preliminary data.</text>
</comment>
<reference evidence="2 3" key="1">
    <citation type="submission" date="2018-01" db="EMBL/GenBank/DDBJ databases">
        <title>Comparison of the Chinese Bamboo Partridge and Red Junglefowl genome sequences highlights the importance of demography in genome evolution.</title>
        <authorList>
            <person name="Tiley G.P."/>
            <person name="Kimball R.T."/>
            <person name="Braun E.L."/>
            <person name="Burleigh J.G."/>
        </authorList>
    </citation>
    <scope>NUCLEOTIDE SEQUENCE [LARGE SCALE GENOMIC DNA]</scope>
    <source>
        <strain evidence="2">RTK389</strain>
        <tissue evidence="2">Blood</tissue>
    </source>
</reference>
<gene>
    <name evidence="2" type="ORF">CIB84_012651</name>
</gene>
<evidence type="ECO:0000313" key="3">
    <source>
        <dbReference type="Proteomes" id="UP000237246"/>
    </source>
</evidence>
<evidence type="ECO:0000256" key="1">
    <source>
        <dbReference type="SAM" id="MobiDB-lite"/>
    </source>
</evidence>
<accession>A0A2P4SHQ2</accession>
<evidence type="ECO:0008006" key="4">
    <source>
        <dbReference type="Google" id="ProtNLM"/>
    </source>
</evidence>
<feature type="region of interest" description="Disordered" evidence="1">
    <location>
        <begin position="1"/>
        <end position="26"/>
    </location>
</feature>
<dbReference type="Proteomes" id="UP000237246">
    <property type="component" value="Unassembled WGS sequence"/>
</dbReference>
<dbReference type="AlphaFoldDB" id="A0A2P4SHQ2"/>
<keyword evidence="3" id="KW-1185">Reference proteome</keyword>
<feature type="compositionally biased region" description="Polar residues" evidence="1">
    <location>
        <begin position="16"/>
        <end position="25"/>
    </location>
</feature>